<protein>
    <submittedName>
        <fullName evidence="6">LysR family transcriptional regulator</fullName>
    </submittedName>
</protein>
<dbReference type="InterPro" id="IPR000847">
    <property type="entry name" value="LysR_HTH_N"/>
</dbReference>
<dbReference type="PANTHER" id="PTHR30537">
    <property type="entry name" value="HTH-TYPE TRANSCRIPTIONAL REGULATOR"/>
    <property type="match status" value="1"/>
</dbReference>
<dbReference type="GO" id="GO:0043565">
    <property type="term" value="F:sequence-specific DNA binding"/>
    <property type="evidence" value="ECO:0007669"/>
    <property type="project" value="TreeGrafter"/>
</dbReference>
<evidence type="ECO:0000259" key="5">
    <source>
        <dbReference type="PROSITE" id="PS50931"/>
    </source>
</evidence>
<dbReference type="InterPro" id="IPR036388">
    <property type="entry name" value="WH-like_DNA-bd_sf"/>
</dbReference>
<proteinExistence type="inferred from homology"/>
<sequence length="311" mass="34123">MSRSLPPLNAARAFEAAFRHQSFARAAEELNVAPAAVSRHVRDLEIWLGLALFERHSRGIALTDAGRRLGAALAPAFEAMAAAFEAERPATPTQRVTVTVEPVFAQRWLLRRLAEFRALAPEVELVLAPGDRLADLKAEGIDLGIRYGRGGWPHAEAELLTMVEVYPVACPAIAAQLPAEPGVEDLRRFTLLHEDGELWPRWGRFTGGEVSATAPSGLMLHDTHLAIEAAALGQGIALGDSVLDFDDRAAGRLIRLTRAVLQDHGYWLVSPPRRRPAPAVRRFRDWLRARLRADMEEAARLPVHQGPAPAQ</sequence>
<evidence type="ECO:0000313" key="7">
    <source>
        <dbReference type="Proteomes" id="UP000245461"/>
    </source>
</evidence>
<evidence type="ECO:0000313" key="6">
    <source>
        <dbReference type="EMBL" id="PWR18431.1"/>
    </source>
</evidence>
<evidence type="ECO:0000256" key="2">
    <source>
        <dbReference type="ARBA" id="ARBA00023015"/>
    </source>
</evidence>
<dbReference type="PRINTS" id="PR00039">
    <property type="entry name" value="HTHLYSR"/>
</dbReference>
<organism evidence="6 7">
    <name type="scientific">Zavarzinia aquatilis</name>
    <dbReference type="NCBI Taxonomy" id="2211142"/>
    <lineage>
        <taxon>Bacteria</taxon>
        <taxon>Pseudomonadati</taxon>
        <taxon>Pseudomonadota</taxon>
        <taxon>Alphaproteobacteria</taxon>
        <taxon>Rhodospirillales</taxon>
        <taxon>Zavarziniaceae</taxon>
        <taxon>Zavarzinia</taxon>
    </lineage>
</organism>
<gene>
    <name evidence="6" type="ORF">DKG74_19500</name>
</gene>
<feature type="domain" description="HTH lysR-type" evidence="5">
    <location>
        <begin position="6"/>
        <end position="63"/>
    </location>
</feature>
<dbReference type="CDD" id="cd08432">
    <property type="entry name" value="PBP2_GcdR_TrpI_HvrB_AmpR_like"/>
    <property type="match status" value="1"/>
</dbReference>
<dbReference type="Pfam" id="PF03466">
    <property type="entry name" value="LysR_substrate"/>
    <property type="match status" value="1"/>
</dbReference>
<dbReference type="SUPFAM" id="SSF53850">
    <property type="entry name" value="Periplasmic binding protein-like II"/>
    <property type="match status" value="1"/>
</dbReference>
<dbReference type="RefSeq" id="WP_109907849.1">
    <property type="nucleotide sequence ID" value="NZ_QGLE01000015.1"/>
</dbReference>
<dbReference type="Gene3D" id="1.10.10.10">
    <property type="entry name" value="Winged helix-like DNA-binding domain superfamily/Winged helix DNA-binding domain"/>
    <property type="match status" value="1"/>
</dbReference>
<name>A0A317DV38_9PROT</name>
<dbReference type="SUPFAM" id="SSF46785">
    <property type="entry name" value="Winged helix' DNA-binding domain"/>
    <property type="match status" value="1"/>
</dbReference>
<dbReference type="GO" id="GO:0003700">
    <property type="term" value="F:DNA-binding transcription factor activity"/>
    <property type="evidence" value="ECO:0007669"/>
    <property type="project" value="InterPro"/>
</dbReference>
<dbReference type="InterPro" id="IPR058163">
    <property type="entry name" value="LysR-type_TF_proteobact-type"/>
</dbReference>
<evidence type="ECO:0000256" key="4">
    <source>
        <dbReference type="ARBA" id="ARBA00023163"/>
    </source>
</evidence>
<keyword evidence="3" id="KW-0238">DNA-binding</keyword>
<comment type="similarity">
    <text evidence="1">Belongs to the LysR transcriptional regulatory family.</text>
</comment>
<dbReference type="InterPro" id="IPR005119">
    <property type="entry name" value="LysR_subst-bd"/>
</dbReference>
<dbReference type="GO" id="GO:0006351">
    <property type="term" value="P:DNA-templated transcription"/>
    <property type="evidence" value="ECO:0007669"/>
    <property type="project" value="TreeGrafter"/>
</dbReference>
<dbReference type="PANTHER" id="PTHR30537:SF79">
    <property type="entry name" value="TRANSCRIPTIONAL REGULATOR-RELATED"/>
    <property type="match status" value="1"/>
</dbReference>
<dbReference type="Gene3D" id="3.40.190.10">
    <property type="entry name" value="Periplasmic binding protein-like II"/>
    <property type="match status" value="2"/>
</dbReference>
<dbReference type="InterPro" id="IPR036390">
    <property type="entry name" value="WH_DNA-bd_sf"/>
</dbReference>
<keyword evidence="2" id="KW-0805">Transcription regulation</keyword>
<dbReference type="AlphaFoldDB" id="A0A317DV38"/>
<dbReference type="OrthoDB" id="9794694at2"/>
<comment type="caution">
    <text evidence="6">The sequence shown here is derived from an EMBL/GenBank/DDBJ whole genome shotgun (WGS) entry which is preliminary data.</text>
</comment>
<evidence type="ECO:0000256" key="1">
    <source>
        <dbReference type="ARBA" id="ARBA00009437"/>
    </source>
</evidence>
<dbReference type="PROSITE" id="PS50931">
    <property type="entry name" value="HTH_LYSR"/>
    <property type="match status" value="1"/>
</dbReference>
<reference evidence="6 7" key="1">
    <citation type="submission" date="2018-05" db="EMBL/GenBank/DDBJ databases">
        <title>Zavarzinia sp. HR-AS.</title>
        <authorList>
            <person name="Lee Y."/>
            <person name="Jeon C.O."/>
        </authorList>
    </citation>
    <scope>NUCLEOTIDE SEQUENCE [LARGE SCALE GENOMIC DNA]</scope>
    <source>
        <strain evidence="6 7">HR-AS</strain>
    </source>
</reference>
<dbReference type="Pfam" id="PF00126">
    <property type="entry name" value="HTH_1"/>
    <property type="match status" value="1"/>
</dbReference>
<evidence type="ECO:0000256" key="3">
    <source>
        <dbReference type="ARBA" id="ARBA00023125"/>
    </source>
</evidence>
<dbReference type="Proteomes" id="UP000245461">
    <property type="component" value="Unassembled WGS sequence"/>
</dbReference>
<accession>A0A317DV38</accession>
<keyword evidence="7" id="KW-1185">Reference proteome</keyword>
<keyword evidence="4" id="KW-0804">Transcription</keyword>
<dbReference type="EMBL" id="QGLE01000015">
    <property type="protein sequence ID" value="PWR18431.1"/>
    <property type="molecule type" value="Genomic_DNA"/>
</dbReference>